<keyword evidence="2" id="KW-1185">Reference proteome</keyword>
<sequence length="164" mass="18329">MILLWRLSGQLSAVEWSLGLSPLLLLPIAFIICVTRSKRKKTSRLSLAEIGQISGERALDDSTKVTTSGPVTMINRPASSKLKSSQSKKVQRGQVTSRSVKMPLRQLPPIPELNNSNVRRHSSYTGSEVYENVAQDFRNPMPTVDSKTIQKQTTVQIRVLHMFL</sequence>
<proteinExistence type="predicted"/>
<protein>
    <submittedName>
        <fullName evidence="1">Uncharacterized protein</fullName>
    </submittedName>
</protein>
<dbReference type="EMBL" id="CM055763">
    <property type="protein sequence ID" value="KAJ7985186.1"/>
    <property type="molecule type" value="Genomic_DNA"/>
</dbReference>
<comment type="caution">
    <text evidence="1">The sequence shown here is derived from an EMBL/GenBank/DDBJ whole genome shotgun (WGS) entry which is preliminary data.</text>
</comment>
<name>A0ACC2F1F3_DALPE</name>
<organism evidence="1 2">
    <name type="scientific">Dallia pectoralis</name>
    <name type="common">Alaska blackfish</name>
    <dbReference type="NCBI Taxonomy" id="75939"/>
    <lineage>
        <taxon>Eukaryota</taxon>
        <taxon>Metazoa</taxon>
        <taxon>Chordata</taxon>
        <taxon>Craniata</taxon>
        <taxon>Vertebrata</taxon>
        <taxon>Euteleostomi</taxon>
        <taxon>Actinopterygii</taxon>
        <taxon>Neopterygii</taxon>
        <taxon>Teleostei</taxon>
        <taxon>Protacanthopterygii</taxon>
        <taxon>Esociformes</taxon>
        <taxon>Umbridae</taxon>
        <taxon>Dallia</taxon>
    </lineage>
</organism>
<evidence type="ECO:0000313" key="2">
    <source>
        <dbReference type="Proteomes" id="UP001157502"/>
    </source>
</evidence>
<dbReference type="Proteomes" id="UP001157502">
    <property type="component" value="Chromosome 36"/>
</dbReference>
<evidence type="ECO:0000313" key="1">
    <source>
        <dbReference type="EMBL" id="KAJ7985186.1"/>
    </source>
</evidence>
<accession>A0ACC2F1F3</accession>
<reference evidence="1" key="1">
    <citation type="submission" date="2021-05" db="EMBL/GenBank/DDBJ databases">
        <authorList>
            <person name="Pan Q."/>
            <person name="Jouanno E."/>
            <person name="Zahm M."/>
            <person name="Klopp C."/>
            <person name="Cabau C."/>
            <person name="Louis A."/>
            <person name="Berthelot C."/>
            <person name="Parey E."/>
            <person name="Roest Crollius H."/>
            <person name="Montfort J."/>
            <person name="Robinson-Rechavi M."/>
            <person name="Bouchez O."/>
            <person name="Lampietro C."/>
            <person name="Lopez Roques C."/>
            <person name="Donnadieu C."/>
            <person name="Postlethwait J."/>
            <person name="Bobe J."/>
            <person name="Dillon D."/>
            <person name="Chandos A."/>
            <person name="von Hippel F."/>
            <person name="Guiguen Y."/>
        </authorList>
    </citation>
    <scope>NUCLEOTIDE SEQUENCE</scope>
    <source>
        <strain evidence="1">YG-Jan2019</strain>
    </source>
</reference>
<gene>
    <name evidence="1" type="ORF">DPEC_G00349460</name>
</gene>